<dbReference type="EMBL" id="RFLY01000025">
    <property type="protein sequence ID" value="RMH87717.1"/>
    <property type="molecule type" value="Genomic_DNA"/>
</dbReference>
<dbReference type="InterPro" id="IPR010917">
    <property type="entry name" value="TonB_rcpt_CS"/>
</dbReference>
<keyword evidence="3 9" id="KW-1134">Transmembrane beta strand</keyword>
<dbReference type="InterPro" id="IPR011662">
    <property type="entry name" value="Secretin/TonB_short_N"/>
</dbReference>
<feature type="domain" description="Secretin/TonB short N-terminal" evidence="12">
    <location>
        <begin position="80"/>
        <end position="131"/>
    </location>
</feature>
<dbReference type="SUPFAM" id="SSF56935">
    <property type="entry name" value="Porins"/>
    <property type="match status" value="1"/>
</dbReference>
<dbReference type="PROSITE" id="PS52016">
    <property type="entry name" value="TONB_DEPENDENT_REC_3"/>
    <property type="match status" value="1"/>
</dbReference>
<dbReference type="InterPro" id="IPR012910">
    <property type="entry name" value="Plug_dom"/>
</dbReference>
<evidence type="ECO:0000256" key="8">
    <source>
        <dbReference type="ARBA" id="ARBA00023237"/>
    </source>
</evidence>
<evidence type="ECO:0000256" key="7">
    <source>
        <dbReference type="ARBA" id="ARBA00023136"/>
    </source>
</evidence>
<keyword evidence="14" id="KW-1185">Reference proteome</keyword>
<accession>A0A3M2HN69</accession>
<dbReference type="Pfam" id="PF07715">
    <property type="entry name" value="Plug"/>
    <property type="match status" value="1"/>
</dbReference>
<evidence type="ECO:0000256" key="11">
    <source>
        <dbReference type="SAM" id="Phobius"/>
    </source>
</evidence>
<feature type="transmembrane region" description="Helical" evidence="11">
    <location>
        <begin position="21"/>
        <end position="42"/>
    </location>
</feature>
<dbReference type="Gene3D" id="2.170.130.10">
    <property type="entry name" value="TonB-dependent receptor, plug domain"/>
    <property type="match status" value="1"/>
</dbReference>
<evidence type="ECO:0000256" key="2">
    <source>
        <dbReference type="ARBA" id="ARBA00022448"/>
    </source>
</evidence>
<evidence type="ECO:0000313" key="13">
    <source>
        <dbReference type="EMBL" id="RMH87717.1"/>
    </source>
</evidence>
<dbReference type="SMART" id="SM00965">
    <property type="entry name" value="STN"/>
    <property type="match status" value="1"/>
</dbReference>
<dbReference type="Gene3D" id="3.55.50.30">
    <property type="match status" value="1"/>
</dbReference>
<dbReference type="GO" id="GO:0009279">
    <property type="term" value="C:cell outer membrane"/>
    <property type="evidence" value="ECO:0007669"/>
    <property type="project" value="UniProtKB-SubCell"/>
</dbReference>
<evidence type="ECO:0000256" key="9">
    <source>
        <dbReference type="PROSITE-ProRule" id="PRU01360"/>
    </source>
</evidence>
<evidence type="ECO:0000256" key="3">
    <source>
        <dbReference type="ARBA" id="ARBA00022452"/>
    </source>
</evidence>
<dbReference type="GO" id="GO:0015344">
    <property type="term" value="F:siderophore uptake transmembrane transporter activity"/>
    <property type="evidence" value="ECO:0007669"/>
    <property type="project" value="TreeGrafter"/>
</dbReference>
<keyword evidence="8 9" id="KW-0998">Cell outer membrane</keyword>
<dbReference type="Gene3D" id="2.40.170.20">
    <property type="entry name" value="TonB-dependent receptor, beta-barrel domain"/>
    <property type="match status" value="1"/>
</dbReference>
<feature type="short sequence motif" description="TonB C-terminal box" evidence="10">
    <location>
        <begin position="924"/>
        <end position="941"/>
    </location>
</feature>
<name>A0A3M2HN69_9GAMM</name>
<dbReference type="InterPro" id="IPR039426">
    <property type="entry name" value="TonB-dep_rcpt-like"/>
</dbReference>
<dbReference type="InterPro" id="IPR036942">
    <property type="entry name" value="Beta-barrel_TonB_sf"/>
</dbReference>
<dbReference type="AlphaFoldDB" id="A0A3M2HN69"/>
<dbReference type="PANTHER" id="PTHR30069:SF53">
    <property type="entry name" value="COLICIN I RECEPTOR-RELATED"/>
    <property type="match status" value="1"/>
</dbReference>
<evidence type="ECO:0000259" key="12">
    <source>
        <dbReference type="SMART" id="SM00965"/>
    </source>
</evidence>
<comment type="subcellular location">
    <subcellularLocation>
        <location evidence="1 9">Cell outer membrane</location>
        <topology evidence="1 9">Multi-pass membrane protein</topology>
    </subcellularLocation>
</comment>
<dbReference type="PROSITE" id="PS01156">
    <property type="entry name" value="TONB_DEPENDENT_REC_2"/>
    <property type="match status" value="1"/>
</dbReference>
<keyword evidence="13" id="KW-0675">Receptor</keyword>
<keyword evidence="4 9" id="KW-0812">Transmembrane</keyword>
<comment type="caution">
    <text evidence="13">The sequence shown here is derived from an EMBL/GenBank/DDBJ whole genome shotgun (WGS) entry which is preliminary data.</text>
</comment>
<keyword evidence="2 9" id="KW-0813">Transport</keyword>
<evidence type="ECO:0000256" key="4">
    <source>
        <dbReference type="ARBA" id="ARBA00022692"/>
    </source>
</evidence>
<comment type="similarity">
    <text evidence="9">Belongs to the TonB-dependent receptor family.</text>
</comment>
<dbReference type="InterPro" id="IPR037066">
    <property type="entry name" value="Plug_dom_sf"/>
</dbReference>
<keyword evidence="6" id="KW-0798">TonB box</keyword>
<sequence>MAGRGYHVRYFKEFFMAAKQHYLYTSFSIAFSLCLPLAVFSFHQPVVAQSLAGPLATRQYDIPAQPLPEALRRFGRISGLQVVIDSRDHGALHSSALRGRYDAGEAIERLLRGTGLVAVRTGADVLTIKKASRALLMTDPLNVESGPEFSEDARFGGHYAVDASEIERRPGGDNNLVDQLRGHPTVQFSRIGRNAMRQGEISPGDISLHGTRSYQNLFRLDGMAINSDIDPIDPGNGTVIAYNAGDEQGAYVDSRLVERIEVLDSNISARYGGFSGGIVDAASRSWRGGQGGHVFFRMTDSGWNRTHVDRGLMLDSRNNNFAHPARYQPDYRKLEYGGWFETGLGANIGMVAGVSRRDSTIPMIDVGGIYFDVDENERLQRRRRDDAWKDQTRRSDNLNAKLTWHTSPENTLHWSLFRSNYRERMFQNGVAHSDYLRYHDALGSQLEWLGSAAHGQFSARLGWQALSDERDSGRDYLVSYTDYRDFNNVSSHTSGGIGGLSSYQKRVTLDVALAFDVWRVGRSQHQVNIGAGLGDTRARTRRARTFFNNSYQDYGQGDPMLRVDAFFAGQAGVGYRNGYLYAEDTIQWGRLGFRPGLRLERDDFVGRLNTAPRLAADWRLDDAGLHVLSAGVNRYYGRSMLTWSLYRAQNAGLKHCYYGCRPNTEDFGGTWVETPDYEGLEDLRTPYSDEWTLGWRASRGELQWQLQYVDRRHRDEIRSEPKYPRAGYPRSSIRKFVNDSSGMSRNVSLRLSHREPLNAWRGGSHRLSFALAWQKSRSDTALELGYTQLDLTRNLDRDRAWYKGKIINARDLPATDFNAPRKAALEWQAEWARAGLSMNHLVSWQAARARPFRYGSGVGYVTDPATGRLVARYDTARVAGSARWDTRLRWQPRMGRGVSLSLDIDNVLDSRNQSDVIGLGEGVYRVFEPGRQVRLALGFDF</sequence>
<reference evidence="13 14" key="1">
    <citation type="submission" date="2018-10" db="EMBL/GenBank/DDBJ databases">
        <title>Proposal of Lysobacter pythonis sp. nov. isolated from royal pythons (Python regius).</title>
        <authorList>
            <person name="Hans-Juergen B."/>
            <person name="Huptas C."/>
            <person name="Sandra B."/>
            <person name="Igor L."/>
            <person name="Joachim S."/>
            <person name="Siegfried S."/>
            <person name="Mareike W."/>
            <person name="Peter K."/>
        </authorList>
    </citation>
    <scope>NUCLEOTIDE SEQUENCE [LARGE SCALE GENOMIC DNA]</scope>
    <source>
        <strain evidence="13 14">4284/11</strain>
    </source>
</reference>
<keyword evidence="7 9" id="KW-0472">Membrane</keyword>
<dbReference type="PANTHER" id="PTHR30069">
    <property type="entry name" value="TONB-DEPENDENT OUTER MEMBRANE RECEPTOR"/>
    <property type="match status" value="1"/>
</dbReference>
<evidence type="ECO:0000256" key="1">
    <source>
        <dbReference type="ARBA" id="ARBA00004571"/>
    </source>
</evidence>
<organism evidence="13 14">
    <name type="scientific">Solilutibacter pythonis</name>
    <dbReference type="NCBI Taxonomy" id="2483112"/>
    <lineage>
        <taxon>Bacteria</taxon>
        <taxon>Pseudomonadati</taxon>
        <taxon>Pseudomonadota</taxon>
        <taxon>Gammaproteobacteria</taxon>
        <taxon>Lysobacterales</taxon>
        <taxon>Lysobacteraceae</taxon>
        <taxon>Solilutibacter</taxon>
    </lineage>
</organism>
<dbReference type="Proteomes" id="UP000275012">
    <property type="component" value="Unassembled WGS sequence"/>
</dbReference>
<gene>
    <name evidence="13" type="ORF">EBB59_12610</name>
</gene>
<keyword evidence="5" id="KW-0732">Signal</keyword>
<dbReference type="GO" id="GO:0044718">
    <property type="term" value="P:siderophore transmembrane transport"/>
    <property type="evidence" value="ECO:0007669"/>
    <property type="project" value="TreeGrafter"/>
</dbReference>
<evidence type="ECO:0000256" key="5">
    <source>
        <dbReference type="ARBA" id="ARBA00022729"/>
    </source>
</evidence>
<evidence type="ECO:0000256" key="10">
    <source>
        <dbReference type="PROSITE-ProRule" id="PRU10144"/>
    </source>
</evidence>
<proteinExistence type="inferred from homology"/>
<evidence type="ECO:0000256" key="6">
    <source>
        <dbReference type="ARBA" id="ARBA00023077"/>
    </source>
</evidence>
<protein>
    <submittedName>
        <fullName evidence="13">TonB-dependent receptor</fullName>
    </submittedName>
</protein>
<keyword evidence="11" id="KW-1133">Transmembrane helix</keyword>
<evidence type="ECO:0000313" key="14">
    <source>
        <dbReference type="Proteomes" id="UP000275012"/>
    </source>
</evidence>